<dbReference type="Pfam" id="PF00106">
    <property type="entry name" value="adh_short"/>
    <property type="match status" value="1"/>
</dbReference>
<dbReference type="EMBL" id="VFIA01000052">
    <property type="protein sequence ID" value="MBC3794641.1"/>
    <property type="molecule type" value="Genomic_DNA"/>
</dbReference>
<dbReference type="RefSeq" id="WP_186741340.1">
    <property type="nucleotide sequence ID" value="NZ_VFIA01000052.1"/>
</dbReference>
<gene>
    <name evidence="3" type="ORF">FH603_5171</name>
</gene>
<dbReference type="PRINTS" id="PR00081">
    <property type="entry name" value="GDHRDH"/>
</dbReference>
<dbReference type="PANTHER" id="PTHR42879:SF2">
    <property type="entry name" value="3-OXOACYL-[ACYL-CARRIER-PROTEIN] REDUCTASE FABG"/>
    <property type="match status" value="1"/>
</dbReference>
<accession>A0ABR6WDK2</accession>
<evidence type="ECO:0000256" key="2">
    <source>
        <dbReference type="RuleBase" id="RU000363"/>
    </source>
</evidence>
<comment type="caution">
    <text evidence="3">The sequence shown here is derived from an EMBL/GenBank/DDBJ whole genome shotgun (WGS) entry which is preliminary data.</text>
</comment>
<dbReference type="PRINTS" id="PR00080">
    <property type="entry name" value="SDRFAMILY"/>
</dbReference>
<dbReference type="InterPro" id="IPR036291">
    <property type="entry name" value="NAD(P)-bd_dom_sf"/>
</dbReference>
<evidence type="ECO:0000313" key="4">
    <source>
        <dbReference type="Proteomes" id="UP000700732"/>
    </source>
</evidence>
<proteinExistence type="inferred from homology"/>
<dbReference type="Gene3D" id="3.40.50.720">
    <property type="entry name" value="NAD(P)-binding Rossmann-like Domain"/>
    <property type="match status" value="1"/>
</dbReference>
<evidence type="ECO:0000256" key="1">
    <source>
        <dbReference type="ARBA" id="ARBA00006484"/>
    </source>
</evidence>
<evidence type="ECO:0000313" key="3">
    <source>
        <dbReference type="EMBL" id="MBC3794641.1"/>
    </source>
</evidence>
<protein>
    <submittedName>
        <fullName evidence="3">NAD(P)-dependent dehydrogenase (Short-subunit alcohol dehydrogenase family)</fullName>
    </submittedName>
</protein>
<reference evidence="3 4" key="1">
    <citation type="submission" date="2019-06" db="EMBL/GenBank/DDBJ databases">
        <title>Spirosoma utsteinense sp. nov. isolated from Antarctic ice-free soils.</title>
        <authorList>
            <person name="Tahon G."/>
        </authorList>
    </citation>
    <scope>NUCLEOTIDE SEQUENCE [LARGE SCALE GENOMIC DNA]</scope>
    <source>
        <strain evidence="3 4">LMG 31447</strain>
    </source>
</reference>
<dbReference type="PANTHER" id="PTHR42879">
    <property type="entry name" value="3-OXOACYL-(ACYL-CARRIER-PROTEIN) REDUCTASE"/>
    <property type="match status" value="1"/>
</dbReference>
<dbReference type="InterPro" id="IPR050259">
    <property type="entry name" value="SDR"/>
</dbReference>
<dbReference type="Proteomes" id="UP000700732">
    <property type="component" value="Unassembled WGS sequence"/>
</dbReference>
<organism evidence="3 4">
    <name type="scientific">Spirosoma utsteinense</name>
    <dbReference type="NCBI Taxonomy" id="2585773"/>
    <lineage>
        <taxon>Bacteria</taxon>
        <taxon>Pseudomonadati</taxon>
        <taxon>Bacteroidota</taxon>
        <taxon>Cytophagia</taxon>
        <taxon>Cytophagales</taxon>
        <taxon>Cytophagaceae</taxon>
        <taxon>Spirosoma</taxon>
    </lineage>
</organism>
<comment type="similarity">
    <text evidence="1 2">Belongs to the short-chain dehydrogenases/reductases (SDR) family.</text>
</comment>
<dbReference type="SUPFAM" id="SSF51735">
    <property type="entry name" value="NAD(P)-binding Rossmann-fold domains"/>
    <property type="match status" value="1"/>
</dbReference>
<name>A0ABR6WDK2_9BACT</name>
<sequence>MDLQLTGKRALVTGSTSGIGEAIALTLAAEGTSVIIHGRNEAGAERVAEAIRTNGGTATIVLGDLSDTATVGSVADRAMAAFGGSIDILVNNAGSLESKPWFYSTPADWVDNYARTIGPMVQLILACVPGMKQAGWGRVIAISSGLASSPQTVTAAYAATKAAELNLSVSLAKELARTGVTSNAVSPGTIWTSGLERDFRAIALQLGWPDDASQWPALFGAEDGPFAVPSGRVGWPADVADLVTFLASPRSGYINGANLRVDGGYVPTVN</sequence>
<dbReference type="Pfam" id="PF13561">
    <property type="entry name" value="adh_short_C2"/>
    <property type="match status" value="1"/>
</dbReference>
<dbReference type="InterPro" id="IPR002347">
    <property type="entry name" value="SDR_fam"/>
</dbReference>
<keyword evidence="4" id="KW-1185">Reference proteome</keyword>